<evidence type="ECO:0000313" key="2">
    <source>
        <dbReference type="EMBL" id="KAG7356334.1"/>
    </source>
</evidence>
<proteinExistence type="predicted"/>
<reference evidence="2" key="1">
    <citation type="journal article" date="2021" name="Sci. Rep.">
        <title>Diploid genomic architecture of Nitzschia inconspicua, an elite biomass production diatom.</title>
        <authorList>
            <person name="Oliver A."/>
            <person name="Podell S."/>
            <person name="Pinowska A."/>
            <person name="Traller J.C."/>
            <person name="Smith S.R."/>
            <person name="McClure R."/>
            <person name="Beliaev A."/>
            <person name="Bohutskyi P."/>
            <person name="Hill E.A."/>
            <person name="Rabines A."/>
            <person name="Zheng H."/>
            <person name="Allen L.Z."/>
            <person name="Kuo A."/>
            <person name="Grigoriev I.V."/>
            <person name="Allen A.E."/>
            <person name="Hazlebeck D."/>
            <person name="Allen E.E."/>
        </authorList>
    </citation>
    <scope>NUCLEOTIDE SEQUENCE</scope>
    <source>
        <strain evidence="2">Hildebrandi</strain>
    </source>
</reference>
<dbReference type="OrthoDB" id="45324at2759"/>
<evidence type="ECO:0000256" key="1">
    <source>
        <dbReference type="SAM" id="SignalP"/>
    </source>
</evidence>
<comment type="caution">
    <text evidence="2">The sequence shown here is derived from an EMBL/GenBank/DDBJ whole genome shotgun (WGS) entry which is preliminary data.</text>
</comment>
<accession>A0A9K3L709</accession>
<protein>
    <submittedName>
        <fullName evidence="2">Uncharacterized protein</fullName>
    </submittedName>
</protein>
<keyword evidence="3" id="KW-1185">Reference proteome</keyword>
<name>A0A9K3L709_9STRA</name>
<evidence type="ECO:0000313" key="3">
    <source>
        <dbReference type="Proteomes" id="UP000693970"/>
    </source>
</evidence>
<sequence length="263" mass="28747">MRVGDFFYILMVPFCWSAFPVSGFQVLKICHEWAVEKENSCTRRSHYFARSSFLLSEIEEDFLEVEDGSVRRRRIFQVVSSILLGVPLNGIGLAAVAEVGPSSNVPQVSVISGTVTLSSDVSVDPSKTSDAALYVTVRPDTPDNVPAAILSGTRGKAPPVMAARFPSPTFPFTFQMTSPQNLTPEVVLASDTSTASMLDISNVWWANDDLIVSVRWDSDGVAATRSPEDLVGRALWRRKSNERVIEIPLTGRGAFGKFVTGKN</sequence>
<reference evidence="2" key="2">
    <citation type="submission" date="2021-04" db="EMBL/GenBank/DDBJ databases">
        <authorList>
            <person name="Podell S."/>
        </authorList>
    </citation>
    <scope>NUCLEOTIDE SEQUENCE</scope>
    <source>
        <strain evidence="2">Hildebrandi</strain>
    </source>
</reference>
<dbReference type="EMBL" id="JAGRRH010000015">
    <property type="protein sequence ID" value="KAG7356334.1"/>
    <property type="molecule type" value="Genomic_DNA"/>
</dbReference>
<organism evidence="2 3">
    <name type="scientific">Nitzschia inconspicua</name>
    <dbReference type="NCBI Taxonomy" id="303405"/>
    <lineage>
        <taxon>Eukaryota</taxon>
        <taxon>Sar</taxon>
        <taxon>Stramenopiles</taxon>
        <taxon>Ochrophyta</taxon>
        <taxon>Bacillariophyta</taxon>
        <taxon>Bacillariophyceae</taxon>
        <taxon>Bacillariophycidae</taxon>
        <taxon>Bacillariales</taxon>
        <taxon>Bacillariaceae</taxon>
        <taxon>Nitzschia</taxon>
    </lineage>
</organism>
<keyword evidence="1" id="KW-0732">Signal</keyword>
<feature type="chain" id="PRO_5039928678" evidence="1">
    <location>
        <begin position="24"/>
        <end position="263"/>
    </location>
</feature>
<dbReference type="Proteomes" id="UP000693970">
    <property type="component" value="Unassembled WGS sequence"/>
</dbReference>
<gene>
    <name evidence="2" type="ORF">IV203_001020</name>
</gene>
<feature type="signal peptide" evidence="1">
    <location>
        <begin position="1"/>
        <end position="23"/>
    </location>
</feature>
<dbReference type="AlphaFoldDB" id="A0A9K3L709"/>